<dbReference type="Gene3D" id="3.10.300.10">
    <property type="entry name" value="Methylpurine-DNA glycosylase (MPG)"/>
    <property type="match status" value="1"/>
</dbReference>
<protein>
    <submittedName>
        <fullName evidence="5">DNA-3-methyladenine glycosylase</fullName>
    </submittedName>
</protein>
<feature type="non-terminal residue" evidence="5">
    <location>
        <position position="69"/>
    </location>
</feature>
<dbReference type="Pfam" id="PF02245">
    <property type="entry name" value="Pur_DNA_glyco"/>
    <property type="match status" value="1"/>
</dbReference>
<dbReference type="GO" id="GO:0003677">
    <property type="term" value="F:DNA binding"/>
    <property type="evidence" value="ECO:0007669"/>
    <property type="project" value="InterPro"/>
</dbReference>
<dbReference type="InterPro" id="IPR011034">
    <property type="entry name" value="Formyl_transferase-like_C_sf"/>
</dbReference>
<dbReference type="PANTHER" id="PTHR10429:SF0">
    <property type="entry name" value="DNA-3-METHYLADENINE GLYCOSYLASE"/>
    <property type="match status" value="1"/>
</dbReference>
<comment type="caution">
    <text evidence="5">The sequence shown here is derived from an EMBL/GenBank/DDBJ whole genome shotgun (WGS) entry which is preliminary data.</text>
</comment>
<comment type="similarity">
    <text evidence="1">Belongs to the DNA glycosylase MPG family.</text>
</comment>
<name>A0A9D6QTP2_9BACT</name>
<dbReference type="SUPFAM" id="SSF50486">
    <property type="entry name" value="FMT C-terminal domain-like"/>
    <property type="match status" value="1"/>
</dbReference>
<sequence length="69" mass="7976">MKLCNRAFFQQNARIVARELLGKYLVRRIGKKVLSYMIVETEAYVGPQDQASHAYRGRTKRNEVMFGPA</sequence>
<keyword evidence="3" id="KW-0378">Hydrolase</keyword>
<evidence type="ECO:0000256" key="4">
    <source>
        <dbReference type="ARBA" id="ARBA00023204"/>
    </source>
</evidence>
<dbReference type="EMBL" id="JACQCQ010000004">
    <property type="protein sequence ID" value="MBI3627367.1"/>
    <property type="molecule type" value="Genomic_DNA"/>
</dbReference>
<evidence type="ECO:0000256" key="3">
    <source>
        <dbReference type="ARBA" id="ARBA00022801"/>
    </source>
</evidence>
<evidence type="ECO:0000313" key="6">
    <source>
        <dbReference type="Proteomes" id="UP000808388"/>
    </source>
</evidence>
<dbReference type="AlphaFoldDB" id="A0A9D6QTP2"/>
<dbReference type="PANTHER" id="PTHR10429">
    <property type="entry name" value="DNA-3-METHYLADENINE GLYCOSYLASE"/>
    <property type="match status" value="1"/>
</dbReference>
<evidence type="ECO:0000256" key="2">
    <source>
        <dbReference type="ARBA" id="ARBA00022763"/>
    </source>
</evidence>
<organism evidence="5 6">
    <name type="scientific">Candidatus Sungiibacteriota bacterium</name>
    <dbReference type="NCBI Taxonomy" id="2750080"/>
    <lineage>
        <taxon>Bacteria</taxon>
        <taxon>Candidatus Sungiibacteriota</taxon>
    </lineage>
</organism>
<dbReference type="GO" id="GO:0003905">
    <property type="term" value="F:alkylbase DNA N-glycosylase activity"/>
    <property type="evidence" value="ECO:0007669"/>
    <property type="project" value="InterPro"/>
</dbReference>
<reference evidence="5" key="1">
    <citation type="submission" date="2020-07" db="EMBL/GenBank/DDBJ databases">
        <title>Huge and variable diversity of episymbiotic CPR bacteria and DPANN archaea in groundwater ecosystems.</title>
        <authorList>
            <person name="He C.Y."/>
            <person name="Keren R."/>
            <person name="Whittaker M."/>
            <person name="Farag I.F."/>
            <person name="Doudna J."/>
            <person name="Cate J.H.D."/>
            <person name="Banfield J.F."/>
        </authorList>
    </citation>
    <scope>NUCLEOTIDE SEQUENCE</scope>
    <source>
        <strain evidence="5">NC_groundwater_972_Pr1_S-0.2um_49_27</strain>
    </source>
</reference>
<dbReference type="GO" id="GO:0006284">
    <property type="term" value="P:base-excision repair"/>
    <property type="evidence" value="ECO:0007669"/>
    <property type="project" value="InterPro"/>
</dbReference>
<proteinExistence type="inferred from homology"/>
<keyword evidence="2" id="KW-0227">DNA damage</keyword>
<accession>A0A9D6QTP2</accession>
<keyword evidence="4" id="KW-0234">DNA repair</keyword>
<gene>
    <name evidence="5" type="ORF">HY220_01270</name>
</gene>
<evidence type="ECO:0000313" key="5">
    <source>
        <dbReference type="EMBL" id="MBI3627367.1"/>
    </source>
</evidence>
<evidence type="ECO:0000256" key="1">
    <source>
        <dbReference type="ARBA" id="ARBA00009232"/>
    </source>
</evidence>
<dbReference type="InterPro" id="IPR036995">
    <property type="entry name" value="MPG_sf"/>
</dbReference>
<dbReference type="InterPro" id="IPR003180">
    <property type="entry name" value="MPG"/>
</dbReference>
<dbReference type="Proteomes" id="UP000808388">
    <property type="component" value="Unassembled WGS sequence"/>
</dbReference>